<feature type="non-terminal residue" evidence="1">
    <location>
        <position position="479"/>
    </location>
</feature>
<keyword evidence="2" id="KW-1185">Reference proteome</keyword>
<accession>A0A091K2Q6</accession>
<dbReference type="PANTHER" id="PTHR34754">
    <property type="entry name" value="COILED-COIL DOMAIN-CONTAINING PROTEIN 60"/>
    <property type="match status" value="1"/>
</dbReference>
<dbReference type="AlphaFoldDB" id="A0A091K2Q6"/>
<dbReference type="Proteomes" id="UP000053615">
    <property type="component" value="Unassembled WGS sequence"/>
</dbReference>
<dbReference type="EMBL" id="KK542595">
    <property type="protein sequence ID" value="KFP31315.1"/>
    <property type="molecule type" value="Genomic_DNA"/>
</dbReference>
<sequence length="479" mass="55442">VRYHISLVKGGGQYFHILRQESLERKNTLKAAQQAQGMRWRTEFQPLNNSSEESDEEINISLTEGSHLKQSGKRKKMTLRSFTPVHTSVLISNPPDAESEQLFRQLCAIHWLLEASTLESNSSMHSILTCWNPTDPGGCKKTAKEMEEEKLAMYMWEVFITNPKKCIWKAQYSPSRRKINKTSTPGISRLNSQLSFHSQTPSGSKNSTVLYSEDNSKINVVSSDVTSESAQAKEQQSFPSLQKVTQIAREELSKDIHKQGDKTRLQRLFPVIKKKRSVNLPFIENQESLIPKKQRPREQGFLWCFNCSSHISSFIKSKSNLCEDLRQKFTAIREEAARCLHNTLVNLERHQEERCRRKYQALKQLKYFRSDMERIRQLGLTAETEHDEDGLNWFSVLLARLPESVKSDHYVQKILNKLEKYSKIPDLKIRPDTFLMALGNLQVWELCYPEIAAAVEFVRESIVQMPEEDFSKWLQTKVA</sequence>
<dbReference type="Pfam" id="PF15769">
    <property type="entry name" value="DUF4698"/>
    <property type="match status" value="1"/>
</dbReference>
<dbReference type="PANTHER" id="PTHR34754:SF1">
    <property type="entry name" value="COILED-COIL DOMAIN-CONTAINING PROTEIN 60"/>
    <property type="match status" value="1"/>
</dbReference>
<proteinExistence type="predicted"/>
<evidence type="ECO:0000313" key="2">
    <source>
        <dbReference type="Proteomes" id="UP000053615"/>
    </source>
</evidence>
<feature type="non-terminal residue" evidence="1">
    <location>
        <position position="1"/>
    </location>
</feature>
<protein>
    <submittedName>
        <fullName evidence="1">Coiled-coil domain-containing protein 60</fullName>
    </submittedName>
</protein>
<evidence type="ECO:0000313" key="1">
    <source>
        <dbReference type="EMBL" id="KFP31315.1"/>
    </source>
</evidence>
<dbReference type="InterPro" id="IPR031526">
    <property type="entry name" value="DUF4698"/>
</dbReference>
<gene>
    <name evidence="1" type="ORF">N325_07872</name>
</gene>
<organism evidence="1 2">
    <name type="scientific">Colius striatus</name>
    <name type="common">Speckled mousebird</name>
    <dbReference type="NCBI Taxonomy" id="57412"/>
    <lineage>
        <taxon>Eukaryota</taxon>
        <taxon>Metazoa</taxon>
        <taxon>Chordata</taxon>
        <taxon>Craniata</taxon>
        <taxon>Vertebrata</taxon>
        <taxon>Euteleostomi</taxon>
        <taxon>Archelosauria</taxon>
        <taxon>Archosauria</taxon>
        <taxon>Dinosauria</taxon>
        <taxon>Saurischia</taxon>
        <taxon>Theropoda</taxon>
        <taxon>Coelurosauria</taxon>
        <taxon>Aves</taxon>
        <taxon>Neognathae</taxon>
        <taxon>Neoaves</taxon>
        <taxon>Telluraves</taxon>
        <taxon>Coraciimorphae</taxon>
        <taxon>Coliiformes</taxon>
        <taxon>Coliidae</taxon>
        <taxon>Colius</taxon>
    </lineage>
</organism>
<reference evidence="1 2" key="1">
    <citation type="submission" date="2014-04" db="EMBL/GenBank/DDBJ databases">
        <title>Genome evolution of avian class.</title>
        <authorList>
            <person name="Zhang G."/>
            <person name="Li C."/>
        </authorList>
    </citation>
    <scope>NUCLEOTIDE SEQUENCE [LARGE SCALE GENOMIC DNA]</scope>
    <source>
        <strain evidence="1">BGI_N325</strain>
    </source>
</reference>
<name>A0A091K2Q6_COLST</name>